<sequence length="438" mass="51120">MEKNKGREKNIERKNYISAQIDQEDEDSLLAATMMAQVPRTLSSNCSIFRVPPRLRYNGDEKVYEPCIISIGPYHHGKENLKAMEEHKNRYLRSLLNRLTPIKRTLKHIVRAIRELEEDARACYAEPINLTSDEFVKMMVLDGSFIIELFYRCYEPVVANDPIYTSSWMYSSMRLDLALLENQLPQLVLQCIYSLTRHPGSCSCSLNQLVCYFMTPSSQYENTSYNSAFKANHILDVLRNHLFPLPRSMENDSESIHEYTQYSATDLWEAGVQFKKKDSKYGLLDITFSDEGVLEIPSFFVSDTWIVYLPNIIALEQCRRDYENRVTSYVILLDGLINTKDDVKLLRDKKIINVMWKEDELIATEIGNLCSKGAFIKRFGYDDLCRRMNAHHRTDWNRWRSNLRRNYFNTPWASLSFVAAVVLLLLTFLQTIFSILSY</sequence>
<keyword evidence="3" id="KW-1185">Reference proteome</keyword>
<dbReference type="PANTHER" id="PTHR31170">
    <property type="entry name" value="BNAC04G53230D PROTEIN"/>
    <property type="match status" value="1"/>
</dbReference>
<dbReference type="OrthoDB" id="591587at2759"/>
<dbReference type="AlphaFoldDB" id="A0A7J6V3X4"/>
<dbReference type="Proteomes" id="UP000554482">
    <property type="component" value="Unassembled WGS sequence"/>
</dbReference>
<feature type="transmembrane region" description="Helical" evidence="1">
    <location>
        <begin position="412"/>
        <end position="436"/>
    </location>
</feature>
<name>A0A7J6V3X4_THATH</name>
<organism evidence="2 3">
    <name type="scientific">Thalictrum thalictroides</name>
    <name type="common">Rue-anemone</name>
    <name type="synonym">Anemone thalictroides</name>
    <dbReference type="NCBI Taxonomy" id="46969"/>
    <lineage>
        <taxon>Eukaryota</taxon>
        <taxon>Viridiplantae</taxon>
        <taxon>Streptophyta</taxon>
        <taxon>Embryophyta</taxon>
        <taxon>Tracheophyta</taxon>
        <taxon>Spermatophyta</taxon>
        <taxon>Magnoliopsida</taxon>
        <taxon>Ranunculales</taxon>
        <taxon>Ranunculaceae</taxon>
        <taxon>Thalictroideae</taxon>
        <taxon>Thalictrum</taxon>
    </lineage>
</organism>
<reference evidence="2 3" key="1">
    <citation type="submission" date="2020-06" db="EMBL/GenBank/DDBJ databases">
        <title>Transcriptomic and genomic resources for Thalictrum thalictroides and T. hernandezii: Facilitating candidate gene discovery in an emerging model plant lineage.</title>
        <authorList>
            <person name="Arias T."/>
            <person name="Riano-Pachon D.M."/>
            <person name="Di Stilio V.S."/>
        </authorList>
    </citation>
    <scope>NUCLEOTIDE SEQUENCE [LARGE SCALE GENOMIC DNA]</scope>
    <source>
        <strain evidence="3">cv. WT478/WT964</strain>
        <tissue evidence="2">Leaves</tissue>
    </source>
</reference>
<proteinExistence type="predicted"/>
<protein>
    <submittedName>
        <fullName evidence="2">Uncharacterized protein</fullName>
    </submittedName>
</protein>
<evidence type="ECO:0000313" key="2">
    <source>
        <dbReference type="EMBL" id="KAF5179656.1"/>
    </source>
</evidence>
<evidence type="ECO:0000313" key="3">
    <source>
        <dbReference type="Proteomes" id="UP000554482"/>
    </source>
</evidence>
<keyword evidence="1" id="KW-0812">Transmembrane</keyword>
<evidence type="ECO:0000256" key="1">
    <source>
        <dbReference type="SAM" id="Phobius"/>
    </source>
</evidence>
<dbReference type="EMBL" id="JABWDY010038490">
    <property type="protein sequence ID" value="KAF5179656.1"/>
    <property type="molecule type" value="Genomic_DNA"/>
</dbReference>
<keyword evidence="1" id="KW-1133">Transmembrane helix</keyword>
<gene>
    <name evidence="2" type="ORF">FRX31_030761</name>
</gene>
<comment type="caution">
    <text evidence="2">The sequence shown here is derived from an EMBL/GenBank/DDBJ whole genome shotgun (WGS) entry which is preliminary data.</text>
</comment>
<dbReference type="InterPro" id="IPR004158">
    <property type="entry name" value="DUF247_pln"/>
</dbReference>
<accession>A0A7J6V3X4</accession>
<keyword evidence="1" id="KW-0472">Membrane</keyword>
<dbReference type="Pfam" id="PF03140">
    <property type="entry name" value="DUF247"/>
    <property type="match status" value="1"/>
</dbReference>
<dbReference type="PANTHER" id="PTHR31170:SF17">
    <property type="match status" value="1"/>
</dbReference>